<sequence>MSDLLIFFDGGTLSQFHFIRPWWLIAFFPMMGLYYILKKQDDVMSQWEGVMAKKVLEHLTINRSAHRFVTPNQLFVLFSILATLVMAGPSWKQQLSPFYEDDSQLIIALDVSTSMKTADIEPTRLARAKHKIAQLIQQRGGGKTGLIIFGGSAHVAMPVTTDGDLTRYFLDVLDDSLLPNKESHPEVVISPIVELLNQAKSPSSVLLVTDKTNTLAIEKLEDELRSLEHQVIVWAMRESVQSGNSSFPENTTKTSQVQIKNLSKLAEAGHGELVMFTRNGDDVAQVQSLVKSNLFAVSDEQRPWLDAGYLLLFILLPVQLMWFRRGWTLQW</sequence>
<organism evidence="1 2">
    <name type="scientific">Vibrio campbellii</name>
    <dbReference type="NCBI Taxonomy" id="680"/>
    <lineage>
        <taxon>Bacteria</taxon>
        <taxon>Pseudomonadati</taxon>
        <taxon>Pseudomonadota</taxon>
        <taxon>Gammaproteobacteria</taxon>
        <taxon>Vibrionales</taxon>
        <taxon>Vibrionaceae</taxon>
        <taxon>Vibrio</taxon>
    </lineage>
</organism>
<comment type="caution">
    <text evidence="1">The sequence shown here is derived from an EMBL/GenBank/DDBJ whole genome shotgun (WGS) entry which is preliminary data.</text>
</comment>
<name>A0ACC7R9R7_9VIBR</name>
<proteinExistence type="predicted"/>
<dbReference type="Proteomes" id="UP001354073">
    <property type="component" value="Unassembled WGS sequence"/>
</dbReference>
<protein>
    <submittedName>
        <fullName evidence="1">VWA domain-containing protein</fullName>
    </submittedName>
</protein>
<dbReference type="EMBL" id="JAVHXJ020000050">
    <property type="protein sequence ID" value="MGI1898281.1"/>
    <property type="molecule type" value="Genomic_DNA"/>
</dbReference>
<evidence type="ECO:0000313" key="2">
    <source>
        <dbReference type="Proteomes" id="UP001354073"/>
    </source>
</evidence>
<evidence type="ECO:0000313" key="1">
    <source>
        <dbReference type="EMBL" id="MGI1898281.1"/>
    </source>
</evidence>
<accession>A0ACC7R9R7</accession>
<gene>
    <name evidence="1" type="ORF">REH74_012205</name>
</gene>
<reference evidence="1" key="1">
    <citation type="submission" date="2024-11" db="EMBL/GenBank/DDBJ databases">
        <title>Identification of new Vibrio campbellii strains harboring the pVA1 plasmid isolated from Penaeus vannamei postlarvae affected by outbreaks of acute hepatopancreatic necrosis disease (AHPND) in Mexico.</title>
        <authorList>
            <person name="Gomez-Gil B."/>
            <person name="Enciso-Ibarra J."/>
        </authorList>
    </citation>
    <scope>NUCLEOTIDE SEQUENCE</scope>
    <source>
        <strain evidence="1">M270204</strain>
    </source>
</reference>